<feature type="chain" id="PRO_5020859768" description="Secretin/TonB short N-terminal domain-containing protein" evidence="2">
    <location>
        <begin position="24"/>
        <end position="279"/>
    </location>
</feature>
<reference evidence="3 4" key="1">
    <citation type="submission" date="2019-02" db="EMBL/GenBank/DDBJ databases">
        <title>Genomic Encyclopedia of Archaeal and Bacterial Type Strains, Phase II (KMG-II): from individual species to whole genera.</title>
        <authorList>
            <person name="Goeker M."/>
        </authorList>
    </citation>
    <scope>NUCLEOTIDE SEQUENCE [LARGE SCALE GENOMIC DNA]</scope>
    <source>
        <strain evidence="3 4">DSM 18101</strain>
    </source>
</reference>
<organism evidence="3 4">
    <name type="scientific">Edaphobacter modestus</name>
    <dbReference type="NCBI Taxonomy" id="388466"/>
    <lineage>
        <taxon>Bacteria</taxon>
        <taxon>Pseudomonadati</taxon>
        <taxon>Acidobacteriota</taxon>
        <taxon>Terriglobia</taxon>
        <taxon>Terriglobales</taxon>
        <taxon>Acidobacteriaceae</taxon>
        <taxon>Edaphobacter</taxon>
    </lineage>
</organism>
<name>A0A4Q7YTG8_9BACT</name>
<evidence type="ECO:0000256" key="1">
    <source>
        <dbReference type="SAM" id="MobiDB-lite"/>
    </source>
</evidence>
<sequence>MTTQTPIRLFLLLCLSAPLAGQSAPYAHSRHSQMSSPPPQQTQAPSPQTPAPSPPPSQTPAASTQLPSTAPTASLAPSQPAPAPTAAPPPPPLPPANHARITYLDHQLTVTADNSSLNQILHEVSQLVGITITGGVAEERVFGSYGPTSPSQILDQLLDGTASNMLFISSTEDQPAQLILTPRRGGPTPPSPSSMSFNERADSDDPPMNPPEPPSESESVATPQQPAPPTPAATPAAAPAATPATSPSGTPQDPASSDPNAVKTPQQIYDQLMKLRQQQ</sequence>
<feature type="compositionally biased region" description="Polar residues" evidence="1">
    <location>
        <begin position="253"/>
        <end position="269"/>
    </location>
</feature>
<feature type="region of interest" description="Disordered" evidence="1">
    <location>
        <begin position="173"/>
        <end position="279"/>
    </location>
</feature>
<protein>
    <recommendedName>
        <fullName evidence="5">Secretin/TonB short N-terminal domain-containing protein</fullName>
    </recommendedName>
</protein>
<dbReference type="Proteomes" id="UP000292958">
    <property type="component" value="Unassembled WGS sequence"/>
</dbReference>
<comment type="caution">
    <text evidence="3">The sequence shown here is derived from an EMBL/GenBank/DDBJ whole genome shotgun (WGS) entry which is preliminary data.</text>
</comment>
<feature type="signal peptide" evidence="2">
    <location>
        <begin position="1"/>
        <end position="23"/>
    </location>
</feature>
<evidence type="ECO:0000313" key="4">
    <source>
        <dbReference type="Proteomes" id="UP000292958"/>
    </source>
</evidence>
<accession>A0A4Q7YTG8</accession>
<proteinExistence type="predicted"/>
<feature type="compositionally biased region" description="Low complexity" evidence="1">
    <location>
        <begin position="233"/>
        <end position="251"/>
    </location>
</feature>
<evidence type="ECO:0000256" key="2">
    <source>
        <dbReference type="SAM" id="SignalP"/>
    </source>
</evidence>
<feature type="region of interest" description="Disordered" evidence="1">
    <location>
        <begin position="23"/>
        <end position="97"/>
    </location>
</feature>
<feature type="compositionally biased region" description="Pro residues" evidence="1">
    <location>
        <begin position="47"/>
        <end position="58"/>
    </location>
</feature>
<keyword evidence="2" id="KW-0732">Signal</keyword>
<gene>
    <name evidence="3" type="ORF">BDD14_1684</name>
</gene>
<evidence type="ECO:0008006" key="5">
    <source>
        <dbReference type="Google" id="ProtNLM"/>
    </source>
</evidence>
<evidence type="ECO:0000313" key="3">
    <source>
        <dbReference type="EMBL" id="RZU40239.1"/>
    </source>
</evidence>
<feature type="compositionally biased region" description="Low complexity" evidence="1">
    <location>
        <begin position="59"/>
        <end position="78"/>
    </location>
</feature>
<feature type="compositionally biased region" description="Pro residues" evidence="1">
    <location>
        <begin position="79"/>
        <end position="95"/>
    </location>
</feature>
<dbReference type="AlphaFoldDB" id="A0A4Q7YTG8"/>
<dbReference type="RefSeq" id="WP_130418331.1">
    <property type="nucleotide sequence ID" value="NZ_SHKW01000001.1"/>
</dbReference>
<keyword evidence="4" id="KW-1185">Reference proteome</keyword>
<dbReference type="EMBL" id="SHKW01000001">
    <property type="protein sequence ID" value="RZU40239.1"/>
    <property type="molecule type" value="Genomic_DNA"/>
</dbReference>
<dbReference type="OrthoDB" id="123205at2"/>